<feature type="region of interest" description="Disordered" evidence="1">
    <location>
        <begin position="41"/>
        <end position="74"/>
    </location>
</feature>
<evidence type="ECO:0000256" key="1">
    <source>
        <dbReference type="SAM" id="MobiDB-lite"/>
    </source>
</evidence>
<evidence type="ECO:0000313" key="2">
    <source>
        <dbReference type="EMBL" id="CAD7251109.1"/>
    </source>
</evidence>
<dbReference type="EMBL" id="LR902803">
    <property type="protein sequence ID" value="CAD7251109.1"/>
    <property type="molecule type" value="Genomic_DNA"/>
</dbReference>
<name>A0A7R9ABH3_9CRUS</name>
<reference evidence="2" key="1">
    <citation type="submission" date="2020-11" db="EMBL/GenBank/DDBJ databases">
        <authorList>
            <person name="Tran Van P."/>
        </authorList>
    </citation>
    <scope>NUCLEOTIDE SEQUENCE</scope>
</reference>
<dbReference type="EMBL" id="CAJPEV010003286">
    <property type="protein sequence ID" value="CAG0899417.1"/>
    <property type="molecule type" value="Genomic_DNA"/>
</dbReference>
<accession>A0A7R9ABH3</accession>
<sequence length="176" mass="19323">MELADVKIRGDLMLPRIGPPLDETGFSRFFNPDASVTTGDFPPIGHCMTTEGLKNNEDDENNEDDHKKGEAEGEQPVVRSTVLLAVLLLLLPGTSARPKQAQRRHHSPYEGLIEFGGLGGYGGYRGYPGGYGGFGGYPGYYGGYDPLRGYINRSVLRALYRYGATPYSMYGFPYGR</sequence>
<dbReference type="AlphaFoldDB" id="A0A7R9ABH3"/>
<organism evidence="2">
    <name type="scientific">Darwinula stevensoni</name>
    <dbReference type="NCBI Taxonomy" id="69355"/>
    <lineage>
        <taxon>Eukaryota</taxon>
        <taxon>Metazoa</taxon>
        <taxon>Ecdysozoa</taxon>
        <taxon>Arthropoda</taxon>
        <taxon>Crustacea</taxon>
        <taxon>Oligostraca</taxon>
        <taxon>Ostracoda</taxon>
        <taxon>Podocopa</taxon>
        <taxon>Podocopida</taxon>
        <taxon>Darwinulocopina</taxon>
        <taxon>Darwinuloidea</taxon>
        <taxon>Darwinulidae</taxon>
        <taxon>Darwinula</taxon>
    </lineage>
</organism>
<proteinExistence type="predicted"/>
<keyword evidence="3" id="KW-1185">Reference proteome</keyword>
<gene>
    <name evidence="2" type="ORF">DSTB1V02_LOCUS10876</name>
</gene>
<dbReference type="Proteomes" id="UP000677054">
    <property type="component" value="Unassembled WGS sequence"/>
</dbReference>
<protein>
    <submittedName>
        <fullName evidence="2">Uncharacterized protein</fullName>
    </submittedName>
</protein>
<evidence type="ECO:0000313" key="3">
    <source>
        <dbReference type="Proteomes" id="UP000677054"/>
    </source>
</evidence>